<keyword evidence="2 12" id="KW-0436">Ligase</keyword>
<feature type="binding site" evidence="12">
    <location>
        <position position="187"/>
    </location>
    <ligand>
        <name>NAD(+)</name>
        <dbReference type="ChEBI" id="CHEBI:57540"/>
    </ligand>
</feature>
<dbReference type="InterPro" id="IPR010994">
    <property type="entry name" value="RuvA_2-like"/>
</dbReference>
<reference evidence="15" key="1">
    <citation type="journal article" date="2018" name="Genome Announc.">
        <title>Draft Genome Sequence of "Candidatus Phycosocius bacilliformis," an Alphaproteobacterial Ectosymbiont of the Hydrocarbon-Producing Green Alga Botryococcus braunii.</title>
        <authorList>
            <person name="Tanabe Y."/>
            <person name="Yamaguchi H."/>
            <person name="Watanabe M.M."/>
        </authorList>
    </citation>
    <scope>NUCLEOTIDE SEQUENCE [LARGE SCALE GENOMIC DNA]</scope>
    <source>
        <strain evidence="15">BOTRYCO-2</strain>
    </source>
</reference>
<dbReference type="EC" id="6.5.1.2" evidence="12 13"/>
<name>A0A2P2EBU2_9PROT</name>
<feature type="binding site" evidence="12">
    <location>
        <position position="327"/>
    </location>
    <ligand>
        <name>NAD(+)</name>
        <dbReference type="ChEBI" id="CHEBI:57540"/>
    </ligand>
</feature>
<comment type="similarity">
    <text evidence="12">Belongs to the NAD-dependent DNA ligase family. LigA subfamily.</text>
</comment>
<dbReference type="Gene3D" id="1.10.287.610">
    <property type="entry name" value="Helix hairpin bin"/>
    <property type="match status" value="1"/>
</dbReference>
<evidence type="ECO:0000256" key="3">
    <source>
        <dbReference type="ARBA" id="ARBA00022705"/>
    </source>
</evidence>
<evidence type="ECO:0000256" key="2">
    <source>
        <dbReference type="ARBA" id="ARBA00022598"/>
    </source>
</evidence>
<dbReference type="GO" id="GO:0005829">
    <property type="term" value="C:cytosol"/>
    <property type="evidence" value="ECO:0007669"/>
    <property type="project" value="TreeGrafter"/>
</dbReference>
<dbReference type="FunFam" id="3.30.470.30:FF:000001">
    <property type="entry name" value="DNA ligase"/>
    <property type="match status" value="1"/>
</dbReference>
<comment type="cofactor">
    <cofactor evidence="12">
        <name>Mg(2+)</name>
        <dbReference type="ChEBI" id="CHEBI:18420"/>
    </cofactor>
    <cofactor evidence="12">
        <name>Mn(2+)</name>
        <dbReference type="ChEBI" id="CHEBI:29035"/>
    </cofactor>
</comment>
<dbReference type="InterPro" id="IPR013839">
    <property type="entry name" value="DNAligase_adenylation"/>
</dbReference>
<dbReference type="CDD" id="cd17748">
    <property type="entry name" value="BRCT_DNA_ligase_like"/>
    <property type="match status" value="1"/>
</dbReference>
<keyword evidence="16" id="KW-1185">Reference proteome</keyword>
<protein>
    <recommendedName>
        <fullName evidence="12 13">DNA ligase</fullName>
        <ecNumber evidence="12 13">6.5.1.2</ecNumber>
    </recommendedName>
    <alternativeName>
        <fullName evidence="12">Polydeoxyribonucleotide synthase [NAD(+)]</fullName>
    </alternativeName>
</protein>
<dbReference type="PROSITE" id="PS01055">
    <property type="entry name" value="DNA_LIGASE_N1"/>
    <property type="match status" value="1"/>
</dbReference>
<keyword evidence="9 12" id="KW-0234">DNA repair</keyword>
<dbReference type="RefSeq" id="WP_108985381.1">
    <property type="nucleotide sequence ID" value="NZ_BFBR01000006.1"/>
</dbReference>
<feature type="binding site" evidence="12">
    <location>
        <position position="150"/>
    </location>
    <ligand>
        <name>NAD(+)</name>
        <dbReference type="ChEBI" id="CHEBI:57540"/>
    </ligand>
</feature>
<feature type="binding site" evidence="12">
    <location>
        <position position="303"/>
    </location>
    <ligand>
        <name>NAD(+)</name>
        <dbReference type="ChEBI" id="CHEBI:57540"/>
    </ligand>
</feature>
<feature type="binding site" evidence="12">
    <location>
        <position position="460"/>
    </location>
    <ligand>
        <name>Zn(2+)</name>
        <dbReference type="ChEBI" id="CHEBI:29105"/>
    </ligand>
</feature>
<dbReference type="Gene3D" id="1.10.150.20">
    <property type="entry name" value="5' to 3' exonuclease, C-terminal subdomain"/>
    <property type="match status" value="3"/>
</dbReference>
<dbReference type="SUPFAM" id="SSF56091">
    <property type="entry name" value="DNA ligase/mRNA capping enzyme, catalytic domain"/>
    <property type="match status" value="1"/>
</dbReference>
<feature type="active site" description="N6-AMP-lysine intermediate" evidence="12">
    <location>
        <position position="129"/>
    </location>
</feature>
<dbReference type="CDD" id="cd00114">
    <property type="entry name" value="LIGANc"/>
    <property type="match status" value="1"/>
</dbReference>
<evidence type="ECO:0000256" key="7">
    <source>
        <dbReference type="ARBA" id="ARBA00022842"/>
    </source>
</evidence>
<dbReference type="SMART" id="SM00292">
    <property type="entry name" value="BRCT"/>
    <property type="match status" value="1"/>
</dbReference>
<dbReference type="PANTHER" id="PTHR23389:SF9">
    <property type="entry name" value="DNA LIGASE"/>
    <property type="match status" value="1"/>
</dbReference>
<evidence type="ECO:0000313" key="15">
    <source>
        <dbReference type="EMBL" id="GBF58532.1"/>
    </source>
</evidence>
<evidence type="ECO:0000256" key="13">
    <source>
        <dbReference type="RuleBase" id="RU000618"/>
    </source>
</evidence>
<evidence type="ECO:0000259" key="14">
    <source>
        <dbReference type="PROSITE" id="PS50172"/>
    </source>
</evidence>
<evidence type="ECO:0000256" key="9">
    <source>
        <dbReference type="ARBA" id="ARBA00023204"/>
    </source>
</evidence>
<evidence type="ECO:0000256" key="10">
    <source>
        <dbReference type="ARBA" id="ARBA00023211"/>
    </source>
</evidence>
<evidence type="ECO:0000256" key="8">
    <source>
        <dbReference type="ARBA" id="ARBA00023027"/>
    </source>
</evidence>
<comment type="caution">
    <text evidence="15">The sequence shown here is derived from an EMBL/GenBank/DDBJ whole genome shotgun (WGS) entry which is preliminary data.</text>
</comment>
<keyword evidence="7 12" id="KW-0460">Magnesium</keyword>
<evidence type="ECO:0000256" key="5">
    <source>
        <dbReference type="ARBA" id="ARBA00022763"/>
    </source>
</evidence>
<proteinExistence type="inferred from homology"/>
<dbReference type="AlphaFoldDB" id="A0A2P2EBU2"/>
<dbReference type="GO" id="GO:0006260">
    <property type="term" value="P:DNA replication"/>
    <property type="evidence" value="ECO:0007669"/>
    <property type="project" value="UniProtKB-KW"/>
</dbReference>
<evidence type="ECO:0000256" key="12">
    <source>
        <dbReference type="HAMAP-Rule" id="MF_01588"/>
    </source>
</evidence>
<accession>A0A2P2EBU2</accession>
<feature type="binding site" evidence="12">
    <location>
        <position position="466"/>
    </location>
    <ligand>
        <name>Zn(2+)</name>
        <dbReference type="ChEBI" id="CHEBI:29105"/>
    </ligand>
</feature>
<dbReference type="Gene3D" id="2.40.50.140">
    <property type="entry name" value="Nucleic acid-binding proteins"/>
    <property type="match status" value="1"/>
</dbReference>
<dbReference type="InterPro" id="IPR004150">
    <property type="entry name" value="NAD_DNA_ligase_OB"/>
</dbReference>
<dbReference type="PROSITE" id="PS01056">
    <property type="entry name" value="DNA_LIGASE_N2"/>
    <property type="match status" value="1"/>
</dbReference>
<dbReference type="InterPro" id="IPR033136">
    <property type="entry name" value="DNA_ligase_CS"/>
</dbReference>
<dbReference type="GO" id="GO:0006281">
    <property type="term" value="P:DNA repair"/>
    <property type="evidence" value="ECO:0007669"/>
    <property type="project" value="UniProtKB-KW"/>
</dbReference>
<dbReference type="Proteomes" id="UP000245086">
    <property type="component" value="Unassembled WGS sequence"/>
</dbReference>
<dbReference type="InterPro" id="IPR013840">
    <property type="entry name" value="DNAligase_N"/>
</dbReference>
<dbReference type="PROSITE" id="PS50172">
    <property type="entry name" value="BRCT"/>
    <property type="match status" value="1"/>
</dbReference>
<evidence type="ECO:0000313" key="16">
    <source>
        <dbReference type="Proteomes" id="UP000245086"/>
    </source>
</evidence>
<feature type="binding site" evidence="12">
    <location>
        <position position="437"/>
    </location>
    <ligand>
        <name>Zn(2+)</name>
        <dbReference type="ChEBI" id="CHEBI:29105"/>
    </ligand>
</feature>
<dbReference type="InterPro" id="IPR018239">
    <property type="entry name" value="DNA_ligase_AS"/>
</dbReference>
<dbReference type="Gene3D" id="3.30.470.30">
    <property type="entry name" value="DNA ligase/mRNA capping enzyme"/>
    <property type="match status" value="1"/>
</dbReference>
<organism evidence="15 16">
    <name type="scientific">Candidatus Phycosocius bacilliformis</name>
    <dbReference type="NCBI Taxonomy" id="1445552"/>
    <lineage>
        <taxon>Bacteria</taxon>
        <taxon>Pseudomonadati</taxon>
        <taxon>Pseudomonadota</taxon>
        <taxon>Alphaproteobacteria</taxon>
        <taxon>Caulobacterales</taxon>
        <taxon>Caulobacterales incertae sedis</taxon>
        <taxon>Candidatus Phycosocius</taxon>
    </lineage>
</organism>
<evidence type="ECO:0000256" key="6">
    <source>
        <dbReference type="ARBA" id="ARBA00022833"/>
    </source>
</evidence>
<evidence type="ECO:0000256" key="4">
    <source>
        <dbReference type="ARBA" id="ARBA00022723"/>
    </source>
</evidence>
<comment type="function">
    <text evidence="1 12">DNA ligase that catalyzes the formation of phosphodiester linkages between 5'-phosphoryl and 3'-hydroxyl groups in double-stranded DNA using NAD as a coenzyme and as the energy source for the reaction. It is essential for DNA replication and repair of damaged DNA.</text>
</comment>
<dbReference type="OrthoDB" id="9759736at2"/>
<dbReference type="EMBL" id="BFBR01000006">
    <property type="protein sequence ID" value="GBF58532.1"/>
    <property type="molecule type" value="Genomic_DNA"/>
</dbReference>
<dbReference type="InterPro" id="IPR012340">
    <property type="entry name" value="NA-bd_OB-fold"/>
</dbReference>
<dbReference type="PIRSF" id="PIRSF001604">
    <property type="entry name" value="LigA"/>
    <property type="match status" value="1"/>
</dbReference>
<feature type="domain" description="BRCT" evidence="14">
    <location>
        <begin position="722"/>
        <end position="794"/>
    </location>
</feature>
<dbReference type="GO" id="GO:0046872">
    <property type="term" value="F:metal ion binding"/>
    <property type="evidence" value="ECO:0007669"/>
    <property type="project" value="UniProtKB-KW"/>
</dbReference>
<sequence length="799" mass="85880">MDFSTLPVDSLTKDQAVFELERLAREIAGHRQAYYEHDAPRVTDAEYDALERRNLLIEQRFPALVRPDSPSRSVGSAASARFNKISHNVAMLSLDNAFTDADVADFLGRAQRFLGLADQQDLACTAEPKIDGLSLSIRYEKGALKYAVTRGDGKEGEDVTANVLTIADIPRTLAGAGWPDLIDVRGEVYLSHQAFAALNKAQEVAGLPLYANPRNAAAGSLRQLDPAITAQRPLSFFAYAWGDVSAAFATSQMEAVACFAAWGFKTNADMVLCPDVASLLAHYRDLGLRRAELGYDIDGVVYKVNDLALQERLGIITRFPRWAIAHKFPPEQATTILDAIDIQVGRTGALTPVARVRPVTVGGVVVSNATLHNEDFIAGKALDRVTGQAVRGGKDLRVGDHIVIQRAGDVIPQIVDVLVDRRPADSQAFAFPHVCPCPLQTPAIRGGGDGEGEQDVVRRCTGEFACPFQRLRHLEHVVSRKAFDIDGLGPRQLQDFFAWGLVKEPADIFKLEHHRADLAGKDGYGEVSLNNLFAAINQRRDIDLARFIFGLGIRHIGETTSGVLARAFVSWQAFDEAVQAAASHRPGEAYRKLEGLPGLGPAALKALLDWAASQTEAGAFTGQGNLFDDVAENLAKLRLKEVAMPARKALIGAFGDWGSLVATVKQAASQRPGDAFIALAALDGMGEVACEALLDFFAEPHNQGAVARLLAEVRPRDAEASRQDSPVTGLTVVFTGSLETMTRDEAKAQAIRLGAKVAGSVSAKTDIVVAGPGAGSKLAKASELGIRVMSEAEWAAFVG</sequence>
<feature type="binding site" evidence="12">
    <location>
        <position position="435"/>
    </location>
    <ligand>
        <name>Zn(2+)</name>
        <dbReference type="ChEBI" id="CHEBI:29105"/>
    </ligand>
</feature>
<dbReference type="GO" id="GO:0003911">
    <property type="term" value="F:DNA ligase (NAD+) activity"/>
    <property type="evidence" value="ECO:0007669"/>
    <property type="project" value="UniProtKB-UniRule"/>
</dbReference>
<comment type="catalytic activity">
    <reaction evidence="11 12 13">
        <text>NAD(+) + (deoxyribonucleotide)n-3'-hydroxyl + 5'-phospho-(deoxyribonucleotide)m = (deoxyribonucleotide)n+m + AMP + beta-nicotinamide D-nucleotide.</text>
        <dbReference type="EC" id="6.5.1.2"/>
    </reaction>
</comment>
<dbReference type="NCBIfam" id="NF005932">
    <property type="entry name" value="PRK07956.1"/>
    <property type="match status" value="1"/>
</dbReference>
<dbReference type="NCBIfam" id="TIGR00575">
    <property type="entry name" value="dnlj"/>
    <property type="match status" value="1"/>
</dbReference>
<dbReference type="PANTHER" id="PTHR23389">
    <property type="entry name" value="CHROMOSOME TRANSMISSION FIDELITY FACTOR 18"/>
    <property type="match status" value="1"/>
</dbReference>
<dbReference type="Pfam" id="PF03120">
    <property type="entry name" value="OB_DNA_ligase"/>
    <property type="match status" value="1"/>
</dbReference>
<keyword evidence="3 12" id="KW-0235">DNA replication</keyword>
<dbReference type="HAMAP" id="MF_01588">
    <property type="entry name" value="DNA_ligase_A"/>
    <property type="match status" value="1"/>
</dbReference>
<evidence type="ECO:0000256" key="11">
    <source>
        <dbReference type="ARBA" id="ARBA00034005"/>
    </source>
</evidence>
<keyword evidence="4 12" id="KW-0479">Metal-binding</keyword>
<feature type="binding site" evidence="12">
    <location>
        <begin position="44"/>
        <end position="48"/>
    </location>
    <ligand>
        <name>NAD(+)</name>
        <dbReference type="ChEBI" id="CHEBI:57540"/>
    </ligand>
</feature>
<gene>
    <name evidence="12 15" type="primary">ligA</name>
    <name evidence="15" type="ORF">PbB2_02218</name>
</gene>
<feature type="binding site" evidence="12">
    <location>
        <begin position="93"/>
        <end position="94"/>
    </location>
    <ligand>
        <name>NAD(+)</name>
        <dbReference type="ChEBI" id="CHEBI:57540"/>
    </ligand>
</feature>
<feature type="binding site" evidence="12">
    <location>
        <position position="127"/>
    </location>
    <ligand>
        <name>NAD(+)</name>
        <dbReference type="ChEBI" id="CHEBI:57540"/>
    </ligand>
</feature>
<keyword evidence="8 12" id="KW-0520">NAD</keyword>
<keyword evidence="5 12" id="KW-0227">DNA damage</keyword>
<dbReference type="Gene3D" id="3.40.50.10190">
    <property type="entry name" value="BRCT domain"/>
    <property type="match status" value="1"/>
</dbReference>
<dbReference type="InterPro" id="IPR001679">
    <property type="entry name" value="DNA_ligase"/>
</dbReference>
<dbReference type="SUPFAM" id="SSF47781">
    <property type="entry name" value="RuvA domain 2-like"/>
    <property type="match status" value="1"/>
</dbReference>
<dbReference type="Pfam" id="PF01653">
    <property type="entry name" value="DNA_ligase_aden"/>
    <property type="match status" value="1"/>
</dbReference>
<dbReference type="SUPFAM" id="SSF52113">
    <property type="entry name" value="BRCT domain"/>
    <property type="match status" value="1"/>
</dbReference>
<dbReference type="SMART" id="SM00532">
    <property type="entry name" value="LIGANc"/>
    <property type="match status" value="1"/>
</dbReference>
<dbReference type="Pfam" id="PF00533">
    <property type="entry name" value="BRCT"/>
    <property type="match status" value="1"/>
</dbReference>
<dbReference type="InterPro" id="IPR036420">
    <property type="entry name" value="BRCT_dom_sf"/>
</dbReference>
<dbReference type="InterPro" id="IPR001357">
    <property type="entry name" value="BRCT_dom"/>
</dbReference>
<keyword evidence="6 12" id="KW-0862">Zinc</keyword>
<dbReference type="SUPFAM" id="SSF50249">
    <property type="entry name" value="Nucleic acid-binding proteins"/>
    <property type="match status" value="1"/>
</dbReference>
<keyword evidence="10 12" id="KW-0464">Manganese</keyword>
<evidence type="ECO:0000256" key="1">
    <source>
        <dbReference type="ARBA" id="ARBA00004067"/>
    </source>
</evidence>